<protein>
    <submittedName>
        <fullName evidence="1">Uncharacterized protein</fullName>
    </submittedName>
</protein>
<proteinExistence type="predicted"/>
<keyword evidence="2" id="KW-1185">Reference proteome</keyword>
<comment type="caution">
    <text evidence="1">The sequence shown here is derived from an EMBL/GenBank/DDBJ whole genome shotgun (WGS) entry which is preliminary data.</text>
</comment>
<dbReference type="AlphaFoldDB" id="A0A9P7E323"/>
<dbReference type="RefSeq" id="XP_041167708.1">
    <property type="nucleotide sequence ID" value="XM_041309953.1"/>
</dbReference>
<name>A0A9P7E323_9AGAM</name>
<dbReference type="OrthoDB" id="10332095at2759"/>
<organism evidence="1 2">
    <name type="scientific">Suillus plorans</name>
    <dbReference type="NCBI Taxonomy" id="116603"/>
    <lineage>
        <taxon>Eukaryota</taxon>
        <taxon>Fungi</taxon>
        <taxon>Dikarya</taxon>
        <taxon>Basidiomycota</taxon>
        <taxon>Agaricomycotina</taxon>
        <taxon>Agaricomycetes</taxon>
        <taxon>Agaricomycetidae</taxon>
        <taxon>Boletales</taxon>
        <taxon>Suillineae</taxon>
        <taxon>Suillaceae</taxon>
        <taxon>Suillus</taxon>
    </lineage>
</organism>
<dbReference type="GeneID" id="64603717"/>
<sequence>MLRAGLLVLTFLLYQYVSYHWNLALSIFIPSKNTVINILCRCICPTEPISLTLVLRTSLTYVYDANTPNGHGEPSNNFGYY</sequence>
<gene>
    <name evidence="1" type="ORF">HD556DRAFT_22737</name>
</gene>
<evidence type="ECO:0000313" key="1">
    <source>
        <dbReference type="EMBL" id="KAG1810043.1"/>
    </source>
</evidence>
<evidence type="ECO:0000313" key="2">
    <source>
        <dbReference type="Proteomes" id="UP000719766"/>
    </source>
</evidence>
<dbReference type="Proteomes" id="UP000719766">
    <property type="component" value="Unassembled WGS sequence"/>
</dbReference>
<accession>A0A9P7E323</accession>
<reference evidence="1" key="1">
    <citation type="journal article" date="2020" name="New Phytol.">
        <title>Comparative genomics reveals dynamic genome evolution in host specialist ectomycorrhizal fungi.</title>
        <authorList>
            <person name="Lofgren L.A."/>
            <person name="Nguyen N.H."/>
            <person name="Vilgalys R."/>
            <person name="Ruytinx J."/>
            <person name="Liao H.L."/>
            <person name="Branco S."/>
            <person name="Kuo A."/>
            <person name="LaButti K."/>
            <person name="Lipzen A."/>
            <person name="Andreopoulos W."/>
            <person name="Pangilinan J."/>
            <person name="Riley R."/>
            <person name="Hundley H."/>
            <person name="Na H."/>
            <person name="Barry K."/>
            <person name="Grigoriev I.V."/>
            <person name="Stajich J.E."/>
            <person name="Kennedy P.G."/>
        </authorList>
    </citation>
    <scope>NUCLEOTIDE SEQUENCE</scope>
    <source>
        <strain evidence="1">S12</strain>
    </source>
</reference>
<dbReference type="EMBL" id="JABBWE010000001">
    <property type="protein sequence ID" value="KAG1810043.1"/>
    <property type="molecule type" value="Genomic_DNA"/>
</dbReference>